<dbReference type="InterPro" id="IPR050553">
    <property type="entry name" value="Thioredoxin_ResA/DsbE_sf"/>
</dbReference>
<dbReference type="AlphaFoldDB" id="A0A5C5Y939"/>
<dbReference type="PROSITE" id="PS51352">
    <property type="entry name" value="THIOREDOXIN_2"/>
    <property type="match status" value="1"/>
</dbReference>
<dbReference type="InterPro" id="IPR013766">
    <property type="entry name" value="Thioredoxin_domain"/>
</dbReference>
<feature type="domain" description="Thioredoxin" evidence="1">
    <location>
        <begin position="225"/>
        <end position="374"/>
    </location>
</feature>
<dbReference type="Proteomes" id="UP000317238">
    <property type="component" value="Unassembled WGS sequence"/>
</dbReference>
<dbReference type="Pfam" id="PF00578">
    <property type="entry name" value="AhpC-TSA"/>
    <property type="match status" value="1"/>
</dbReference>
<accession>A0A5C5Y939</accession>
<name>A0A5C5Y939_9PLAN</name>
<proteinExistence type="predicted"/>
<dbReference type="PANTHER" id="PTHR42852">
    <property type="entry name" value="THIOL:DISULFIDE INTERCHANGE PROTEIN DSBE"/>
    <property type="match status" value="1"/>
</dbReference>
<gene>
    <name evidence="2" type="primary">resA_3</name>
    <name evidence="2" type="ORF">Pan14r_21780</name>
</gene>
<sequence length="377" mass="42651">MLTMRSSILTSALTPWVLVFMASVPLVTAEASEPTTADLPPVLLQMIRDDAVHEDLELTSDQKRSLFSVVKGIDAQWFPQLNLITTGNTKPEPYQETVKDLTAKLQRELKSILNTSQFDRLMQLRRQALGTRMVLLDDVRQGLELTSSQIQRFTDAFAKTESESQRIAAKLKKQELEAGEAARQVAKLQQTERETVVGALTDTQRGRLGSLTGPAFDFSRVRRKLPFAPEIQDAGVTWIQGEPVRLADLRGKVVVVHFYAFQCINCIRNLPHYTAWYSDYADDDLVVLGIQRPETSAERDGNKVASAAKREGIRYPILLDLESSNWNAWGNRIWPSVYLIDKDGFLRRSWYGEMNWQGNEGEKDMRSTLEMLLAEDG</sequence>
<dbReference type="EMBL" id="SJPL01000001">
    <property type="protein sequence ID" value="TWT69882.1"/>
    <property type="molecule type" value="Genomic_DNA"/>
</dbReference>
<dbReference type="PANTHER" id="PTHR42852:SF13">
    <property type="entry name" value="PROTEIN DIPZ"/>
    <property type="match status" value="1"/>
</dbReference>
<dbReference type="SUPFAM" id="SSF52833">
    <property type="entry name" value="Thioredoxin-like"/>
    <property type="match status" value="1"/>
</dbReference>
<keyword evidence="3" id="KW-1185">Reference proteome</keyword>
<comment type="caution">
    <text evidence="2">The sequence shown here is derived from an EMBL/GenBank/DDBJ whole genome shotgun (WGS) entry which is preliminary data.</text>
</comment>
<dbReference type="InterPro" id="IPR036249">
    <property type="entry name" value="Thioredoxin-like_sf"/>
</dbReference>
<dbReference type="GO" id="GO:0016491">
    <property type="term" value="F:oxidoreductase activity"/>
    <property type="evidence" value="ECO:0007669"/>
    <property type="project" value="InterPro"/>
</dbReference>
<evidence type="ECO:0000313" key="3">
    <source>
        <dbReference type="Proteomes" id="UP000317238"/>
    </source>
</evidence>
<dbReference type="InterPro" id="IPR000866">
    <property type="entry name" value="AhpC/TSA"/>
</dbReference>
<protein>
    <submittedName>
        <fullName evidence="2">Thiol-disulfide oxidoreductase ResA</fullName>
    </submittedName>
</protein>
<evidence type="ECO:0000313" key="2">
    <source>
        <dbReference type="EMBL" id="TWT69882.1"/>
    </source>
</evidence>
<organism evidence="2 3">
    <name type="scientific">Crateriforma conspicua</name>
    <dbReference type="NCBI Taxonomy" id="2527996"/>
    <lineage>
        <taxon>Bacteria</taxon>
        <taxon>Pseudomonadati</taxon>
        <taxon>Planctomycetota</taxon>
        <taxon>Planctomycetia</taxon>
        <taxon>Planctomycetales</taxon>
        <taxon>Planctomycetaceae</taxon>
        <taxon>Crateriforma</taxon>
    </lineage>
</organism>
<dbReference type="Gene3D" id="3.40.30.10">
    <property type="entry name" value="Glutaredoxin"/>
    <property type="match status" value="1"/>
</dbReference>
<reference evidence="2 3" key="1">
    <citation type="submission" date="2019-02" db="EMBL/GenBank/DDBJ databases">
        <title>Deep-cultivation of Planctomycetes and their phenomic and genomic characterization uncovers novel biology.</title>
        <authorList>
            <person name="Wiegand S."/>
            <person name="Jogler M."/>
            <person name="Boedeker C."/>
            <person name="Pinto D."/>
            <person name="Vollmers J."/>
            <person name="Rivas-Marin E."/>
            <person name="Kohn T."/>
            <person name="Peeters S.H."/>
            <person name="Heuer A."/>
            <person name="Rast P."/>
            <person name="Oberbeckmann S."/>
            <person name="Bunk B."/>
            <person name="Jeske O."/>
            <person name="Meyerdierks A."/>
            <person name="Storesund J.E."/>
            <person name="Kallscheuer N."/>
            <person name="Luecker S."/>
            <person name="Lage O.M."/>
            <person name="Pohl T."/>
            <person name="Merkel B.J."/>
            <person name="Hornburger P."/>
            <person name="Mueller R.-W."/>
            <person name="Bruemmer F."/>
            <person name="Labrenz M."/>
            <person name="Spormann A.M."/>
            <person name="Op Den Camp H."/>
            <person name="Overmann J."/>
            <person name="Amann R."/>
            <person name="Jetten M.S.M."/>
            <person name="Mascher T."/>
            <person name="Medema M.H."/>
            <person name="Devos D.P."/>
            <person name="Kaster A.-K."/>
            <person name="Ovreas L."/>
            <person name="Rohde M."/>
            <person name="Galperin M.Y."/>
            <person name="Jogler C."/>
        </authorList>
    </citation>
    <scope>NUCLEOTIDE SEQUENCE [LARGE SCALE GENOMIC DNA]</scope>
    <source>
        <strain evidence="2 3">Pan14r</strain>
    </source>
</reference>
<dbReference type="GO" id="GO:0016209">
    <property type="term" value="F:antioxidant activity"/>
    <property type="evidence" value="ECO:0007669"/>
    <property type="project" value="InterPro"/>
</dbReference>
<evidence type="ECO:0000259" key="1">
    <source>
        <dbReference type="PROSITE" id="PS51352"/>
    </source>
</evidence>
<dbReference type="OrthoDB" id="9799230at2"/>